<proteinExistence type="predicted"/>
<evidence type="ECO:0000313" key="1">
    <source>
        <dbReference type="EMBL" id="MFB9681354.1"/>
    </source>
</evidence>
<organism evidence="1 2">
    <name type="scientific">Streptosporangium vulgare</name>
    <dbReference type="NCBI Taxonomy" id="46190"/>
    <lineage>
        <taxon>Bacteria</taxon>
        <taxon>Bacillati</taxon>
        <taxon>Actinomycetota</taxon>
        <taxon>Actinomycetes</taxon>
        <taxon>Streptosporangiales</taxon>
        <taxon>Streptosporangiaceae</taxon>
        <taxon>Streptosporangium</taxon>
    </lineage>
</organism>
<comment type="caution">
    <text evidence="1">The sequence shown here is derived from an EMBL/GenBank/DDBJ whole genome shotgun (WGS) entry which is preliminary data.</text>
</comment>
<accession>A0ABV5TQS0</accession>
<evidence type="ECO:0000313" key="2">
    <source>
        <dbReference type="Proteomes" id="UP001589610"/>
    </source>
</evidence>
<keyword evidence="2" id="KW-1185">Reference proteome</keyword>
<dbReference type="RefSeq" id="WP_344749439.1">
    <property type="nucleotide sequence ID" value="NZ_BAAAWW010000194.1"/>
</dbReference>
<protein>
    <submittedName>
        <fullName evidence="1">Uncharacterized protein</fullName>
    </submittedName>
</protein>
<gene>
    <name evidence="1" type="ORF">ACFFRH_38245</name>
</gene>
<name>A0ABV5TQS0_9ACTN</name>
<sequence length="48" mass="5177">MFLDDTTALLTAESGVERADGLHAYDLAAIPQRNGPVGSPERRGQEHL</sequence>
<dbReference type="Proteomes" id="UP001589610">
    <property type="component" value="Unassembled WGS sequence"/>
</dbReference>
<dbReference type="EMBL" id="JBHMBS010000032">
    <property type="protein sequence ID" value="MFB9681354.1"/>
    <property type="molecule type" value="Genomic_DNA"/>
</dbReference>
<reference evidence="1 2" key="1">
    <citation type="submission" date="2024-09" db="EMBL/GenBank/DDBJ databases">
        <authorList>
            <person name="Sun Q."/>
            <person name="Mori K."/>
        </authorList>
    </citation>
    <scope>NUCLEOTIDE SEQUENCE [LARGE SCALE GENOMIC DNA]</scope>
    <source>
        <strain evidence="1 2">JCM 3028</strain>
    </source>
</reference>